<protein>
    <submittedName>
        <fullName evidence="1">Uncharacterized protein</fullName>
    </submittedName>
</protein>
<keyword evidence="2" id="KW-1185">Reference proteome</keyword>
<dbReference type="Proteomes" id="UP000241885">
    <property type="component" value="Chromosome"/>
</dbReference>
<dbReference type="AlphaFoldDB" id="A0A2R4BPE1"/>
<proteinExistence type="predicted"/>
<gene>
    <name evidence="1" type="ORF">Tharo_2150</name>
</gene>
<name>A0A2R4BPE1_THAAR</name>
<dbReference type="KEGG" id="tak:Tharo_2150"/>
<organism evidence="1 2">
    <name type="scientific">Thauera aromatica K172</name>
    <dbReference type="NCBI Taxonomy" id="44139"/>
    <lineage>
        <taxon>Bacteria</taxon>
        <taxon>Pseudomonadati</taxon>
        <taxon>Pseudomonadota</taxon>
        <taxon>Betaproteobacteria</taxon>
        <taxon>Rhodocyclales</taxon>
        <taxon>Zoogloeaceae</taxon>
        <taxon>Thauera</taxon>
    </lineage>
</organism>
<evidence type="ECO:0000313" key="1">
    <source>
        <dbReference type="EMBL" id="AVR89053.1"/>
    </source>
</evidence>
<dbReference type="OrthoDB" id="8775977at2"/>
<dbReference type="EMBL" id="CP028339">
    <property type="protein sequence ID" value="AVR89053.1"/>
    <property type="molecule type" value="Genomic_DNA"/>
</dbReference>
<dbReference type="RefSeq" id="WP_107221213.1">
    <property type="nucleotide sequence ID" value="NZ_CP028339.1"/>
</dbReference>
<evidence type="ECO:0000313" key="2">
    <source>
        <dbReference type="Proteomes" id="UP000241885"/>
    </source>
</evidence>
<sequence>MNRRRLRARPTIADMAKAFGCVDAMLDKLSQGWIHEIQGQPVFKNPADETWYDIPAALAGWIDLWQRIATKRSLDIDLKPLAKLAAKLNHGVPLQPAEVAACIEIVTACKRAYRRMDVYEIGSLVRTQLIANEVELHGLTGVEA</sequence>
<accession>A0A2R4BPE1</accession>
<reference evidence="1 2" key="1">
    <citation type="submission" date="2018-03" db="EMBL/GenBank/DDBJ databases">
        <title>Complete genome sequence of Thauera aromatica, a model organism for studying aromatic compound degradation under denitrifying conditions.</title>
        <authorList>
            <person name="Lo H.-Y."/>
            <person name="Goris T."/>
            <person name="Boll M."/>
            <person name="Mueller J.A."/>
        </authorList>
    </citation>
    <scope>NUCLEOTIDE SEQUENCE [LARGE SCALE GENOMIC DNA]</scope>
    <source>
        <strain evidence="1 2">K172</strain>
    </source>
</reference>